<protein>
    <submittedName>
        <fullName evidence="3">Xanthine dehydrogenase family protein molybdopterin-binding subunit</fullName>
    </submittedName>
</protein>
<evidence type="ECO:0000313" key="4">
    <source>
        <dbReference type="Proteomes" id="UP001081283"/>
    </source>
</evidence>
<dbReference type="Pfam" id="PF01315">
    <property type="entry name" value="Ald_Xan_dh_C"/>
    <property type="match status" value="1"/>
</dbReference>
<dbReference type="Gene3D" id="3.30.365.10">
    <property type="entry name" value="Aldehyde oxidase/xanthine dehydrogenase, molybdopterin binding domain"/>
    <property type="match status" value="4"/>
</dbReference>
<gene>
    <name evidence="3" type="ORF">OEG82_07005</name>
</gene>
<dbReference type="Proteomes" id="UP001081283">
    <property type="component" value="Unassembled WGS sequence"/>
</dbReference>
<accession>A0ABT3YDK8</accession>
<dbReference type="SMART" id="SM01008">
    <property type="entry name" value="Ald_Xan_dh_C"/>
    <property type="match status" value="1"/>
</dbReference>
<dbReference type="InterPro" id="IPR008274">
    <property type="entry name" value="AldOxase/xan_DH_MoCoBD1"/>
</dbReference>
<dbReference type="PANTHER" id="PTHR11908">
    <property type="entry name" value="XANTHINE DEHYDROGENASE"/>
    <property type="match status" value="1"/>
</dbReference>
<comment type="caution">
    <text evidence="3">The sequence shown here is derived from an EMBL/GenBank/DDBJ whole genome shotgun (WGS) entry which is preliminary data.</text>
</comment>
<reference evidence="3" key="1">
    <citation type="submission" date="2022-10" db="EMBL/GenBank/DDBJ databases">
        <title>Hoeflea sp. J2-29, isolated from marine algae.</title>
        <authorList>
            <person name="Kristyanto S."/>
            <person name="Kim J.M."/>
            <person name="Jeon C.O."/>
        </authorList>
    </citation>
    <scope>NUCLEOTIDE SEQUENCE</scope>
    <source>
        <strain evidence="3">J2-29</strain>
    </source>
</reference>
<evidence type="ECO:0000313" key="3">
    <source>
        <dbReference type="EMBL" id="MCY0093767.1"/>
    </source>
</evidence>
<evidence type="ECO:0000259" key="2">
    <source>
        <dbReference type="SMART" id="SM01008"/>
    </source>
</evidence>
<dbReference type="PANTHER" id="PTHR11908:SF123">
    <property type="entry name" value="ALDEHYDE OXIDOREDUCTASE MOLYBDENUM-BINDING SUBUNIT PAOC"/>
    <property type="match status" value="1"/>
</dbReference>
<keyword evidence="4" id="KW-1185">Reference proteome</keyword>
<dbReference type="InterPro" id="IPR000674">
    <property type="entry name" value="Ald_Oxase/Xan_DH_a/b"/>
</dbReference>
<sequence length="735" mass="78172">MQTSTNTLIGDALNRVDGPAKVTGTAEYAGDHRIEGGIAEGYIVEAPAGPGRITRLDTTAAERAEGVITVLTHRNAPAQKPYGTPEEEGRFTQSHAVLENDQVRHFGEPVALVIAGTLEQARHAASLVEIKIESTEGVYNPLDHRDKEEKPESVDGLDEVDTHDGDFDAAFSASDISVEASYFTGAQHSAAMEPHVTVAQWKNGKLTIHMAIQIIASAVSAFANTLGIDEENVRIISPFTGGGFGSKLGVHNEAILAALGAIACGRPVRVAQTRRNVFSNGPHRSRHLQELKLGASRDGKLKAIRHYSLAGMARNYPFAEAPASPTRASYAADAIHTIHRVVKADIPKVDSMRAPGEAIGTLTFETAIDELAEKCGIDPVEFRVLNEPEADPSSGDAFADRRLVECIRTGAEKFGWSGRVTPGSRRDGRKLIGQGMAVAIRPNTLNPSSAEVRLLPDGRLTARLDMTDIGTGTYTILTQIAAETLSIPADRITVELGDSSFPETSGSGGSFGAASSGSALFAACNSLKSALGERLAQAGVAANDFTIKGDRIAVGDRDIALADILDADGLSVEGSVDPDDYANGKAEYSYGVQFAEVEVDADTGELRVRRLLGVFDAGRILNIKTARSQLMGGMIFGIGGALLEETQMDDRYGSFMNRDFAEYHIAVNRDVPDLEVHMLDGFSEHSNPLGSKGIGELGICGAGPAIANAIYEATGVRVRKFPIHLEDVLDQLPAQ</sequence>
<dbReference type="EMBL" id="JAOVZQ010000001">
    <property type="protein sequence ID" value="MCY0093767.1"/>
    <property type="molecule type" value="Genomic_DNA"/>
</dbReference>
<proteinExistence type="predicted"/>
<dbReference type="Pfam" id="PF20256">
    <property type="entry name" value="MoCoBD_2"/>
    <property type="match status" value="1"/>
</dbReference>
<feature type="region of interest" description="Disordered" evidence="1">
    <location>
        <begin position="142"/>
        <end position="161"/>
    </location>
</feature>
<dbReference type="InterPro" id="IPR037165">
    <property type="entry name" value="AldOxase/xan_DH_Mopterin-bd_sf"/>
</dbReference>
<organism evidence="3 4">
    <name type="scientific">Hoeflea ulvae</name>
    <dbReference type="NCBI Taxonomy" id="2983764"/>
    <lineage>
        <taxon>Bacteria</taxon>
        <taxon>Pseudomonadati</taxon>
        <taxon>Pseudomonadota</taxon>
        <taxon>Alphaproteobacteria</taxon>
        <taxon>Hyphomicrobiales</taxon>
        <taxon>Rhizobiaceae</taxon>
        <taxon>Hoeflea</taxon>
    </lineage>
</organism>
<dbReference type="SUPFAM" id="SSF56003">
    <property type="entry name" value="Molybdenum cofactor-binding domain"/>
    <property type="match status" value="1"/>
</dbReference>
<dbReference type="InterPro" id="IPR036856">
    <property type="entry name" value="Ald_Oxase/Xan_DH_a/b_sf"/>
</dbReference>
<dbReference type="Gene3D" id="3.90.1170.50">
    <property type="entry name" value="Aldehyde oxidase/xanthine dehydrogenase, a/b hammerhead"/>
    <property type="match status" value="1"/>
</dbReference>
<dbReference type="InterPro" id="IPR016208">
    <property type="entry name" value="Ald_Oxase/xanthine_DH-like"/>
</dbReference>
<feature type="domain" description="Aldehyde oxidase/xanthine dehydrogenase a/b hammerhead" evidence="2">
    <location>
        <begin position="23"/>
        <end position="136"/>
    </location>
</feature>
<name>A0ABT3YDK8_9HYPH</name>
<dbReference type="RefSeq" id="WP_267611714.1">
    <property type="nucleotide sequence ID" value="NZ_JAOVZQ010000001.1"/>
</dbReference>
<evidence type="ECO:0000256" key="1">
    <source>
        <dbReference type="SAM" id="MobiDB-lite"/>
    </source>
</evidence>
<dbReference type="SUPFAM" id="SSF54665">
    <property type="entry name" value="CO dehydrogenase molybdoprotein N-domain-like"/>
    <property type="match status" value="1"/>
</dbReference>
<dbReference type="InterPro" id="IPR046867">
    <property type="entry name" value="AldOxase/xan_DH_MoCoBD2"/>
</dbReference>
<dbReference type="Pfam" id="PF02738">
    <property type="entry name" value="MoCoBD_1"/>
    <property type="match status" value="1"/>
</dbReference>
<feature type="compositionally biased region" description="Basic and acidic residues" evidence="1">
    <location>
        <begin position="142"/>
        <end position="153"/>
    </location>
</feature>